<evidence type="ECO:0000256" key="2">
    <source>
        <dbReference type="ARBA" id="ARBA00022692"/>
    </source>
</evidence>
<feature type="transmembrane region" description="Helical" evidence="5">
    <location>
        <begin position="6"/>
        <end position="26"/>
    </location>
</feature>
<evidence type="ECO:0000313" key="7">
    <source>
        <dbReference type="Proteomes" id="UP000033725"/>
    </source>
</evidence>
<keyword evidence="3 5" id="KW-1133">Transmembrane helix</keyword>
<organism evidence="6 7">
    <name type="scientific">Microbacterium oxydans</name>
    <dbReference type="NCBI Taxonomy" id="82380"/>
    <lineage>
        <taxon>Bacteria</taxon>
        <taxon>Bacillati</taxon>
        <taxon>Actinomycetota</taxon>
        <taxon>Actinomycetes</taxon>
        <taxon>Micrococcales</taxon>
        <taxon>Microbacteriaceae</taxon>
        <taxon>Microbacterium</taxon>
    </lineage>
</organism>
<sequence length="121" mass="12244">MLIALWIVNGLLALAMLGGGFMKLVTPKTTLAERGMAWTEDFSTGSIKAIAALEVIGAFGLILPLATGIAPILAALAGTGIAIIMIGAVVVHLRRKETAAPALVLAVLGVASAVLGFLVVL</sequence>
<feature type="transmembrane region" description="Helical" evidence="5">
    <location>
        <begin position="100"/>
        <end position="120"/>
    </location>
</feature>
<dbReference type="OrthoDB" id="3482063at2"/>
<protein>
    <recommendedName>
        <fullName evidence="8">DoxX family protein</fullName>
    </recommendedName>
</protein>
<feature type="transmembrane region" description="Helical" evidence="5">
    <location>
        <begin position="47"/>
        <end position="66"/>
    </location>
</feature>
<feature type="transmembrane region" description="Helical" evidence="5">
    <location>
        <begin position="72"/>
        <end position="93"/>
    </location>
</feature>
<evidence type="ECO:0000256" key="3">
    <source>
        <dbReference type="ARBA" id="ARBA00022989"/>
    </source>
</evidence>
<dbReference type="PATRIC" id="fig|82380.10.peg.546"/>
<dbReference type="RefSeq" id="WP_045262495.1">
    <property type="nucleotide sequence ID" value="NZ_JYIV01000015.1"/>
</dbReference>
<dbReference type="GO" id="GO:0016020">
    <property type="term" value="C:membrane"/>
    <property type="evidence" value="ECO:0007669"/>
    <property type="project" value="UniProtKB-SubCell"/>
</dbReference>
<dbReference type="Proteomes" id="UP000033725">
    <property type="component" value="Unassembled WGS sequence"/>
</dbReference>
<reference evidence="6 7" key="1">
    <citation type="submission" date="2015-02" db="EMBL/GenBank/DDBJ databases">
        <title>Draft genome sequences of ten Microbacterium spp. with emphasis on heavy metal contaminated environments.</title>
        <authorList>
            <person name="Corretto E."/>
        </authorList>
    </citation>
    <scope>NUCLEOTIDE SEQUENCE [LARGE SCALE GENOMIC DNA]</scope>
    <source>
        <strain evidence="6 7">BEL163</strain>
    </source>
</reference>
<comment type="subcellular location">
    <subcellularLocation>
        <location evidence="1">Membrane</location>
        <topology evidence="1">Multi-pass membrane protein</topology>
    </subcellularLocation>
</comment>
<name>A0A0F0L2N2_9MICO</name>
<keyword evidence="4 5" id="KW-0472">Membrane</keyword>
<accession>A0A0F0L2N2</accession>
<evidence type="ECO:0000256" key="1">
    <source>
        <dbReference type="ARBA" id="ARBA00004141"/>
    </source>
</evidence>
<keyword evidence="2 5" id="KW-0812">Transmembrane</keyword>
<evidence type="ECO:0000313" key="6">
    <source>
        <dbReference type="EMBL" id="KJL25756.1"/>
    </source>
</evidence>
<evidence type="ECO:0000256" key="4">
    <source>
        <dbReference type="ARBA" id="ARBA00023136"/>
    </source>
</evidence>
<dbReference type="Pfam" id="PF13564">
    <property type="entry name" value="DoxX_2"/>
    <property type="match status" value="1"/>
</dbReference>
<evidence type="ECO:0008006" key="8">
    <source>
        <dbReference type="Google" id="ProtNLM"/>
    </source>
</evidence>
<dbReference type="InterPro" id="IPR032808">
    <property type="entry name" value="DoxX"/>
</dbReference>
<evidence type="ECO:0000256" key="5">
    <source>
        <dbReference type="SAM" id="Phobius"/>
    </source>
</evidence>
<gene>
    <name evidence="6" type="ORF">RN51_00550</name>
</gene>
<proteinExistence type="predicted"/>
<comment type="caution">
    <text evidence="6">The sequence shown here is derived from an EMBL/GenBank/DDBJ whole genome shotgun (WGS) entry which is preliminary data.</text>
</comment>
<dbReference type="EMBL" id="JYIV01000015">
    <property type="protein sequence ID" value="KJL25756.1"/>
    <property type="molecule type" value="Genomic_DNA"/>
</dbReference>
<dbReference type="AlphaFoldDB" id="A0A0F0L2N2"/>